<evidence type="ECO:0000313" key="10">
    <source>
        <dbReference type="Proteomes" id="UP000318582"/>
    </source>
</evidence>
<dbReference type="PANTHER" id="PTHR46365">
    <property type="entry name" value="COPPER TRANSPORT PROTEIN ATOX1"/>
    <property type="match status" value="1"/>
</dbReference>
<gene>
    <name evidence="9" type="ORF">PhCBS80983_g04914</name>
</gene>
<evidence type="ECO:0000313" key="9">
    <source>
        <dbReference type="EMBL" id="TPX55945.1"/>
    </source>
</evidence>
<keyword evidence="4" id="KW-0186">Copper</keyword>
<evidence type="ECO:0000256" key="6">
    <source>
        <dbReference type="ARBA" id="ARBA00023186"/>
    </source>
</evidence>
<dbReference type="Pfam" id="PF00403">
    <property type="entry name" value="HMA"/>
    <property type="match status" value="1"/>
</dbReference>
<dbReference type="GO" id="GO:0046872">
    <property type="term" value="F:metal ion binding"/>
    <property type="evidence" value="ECO:0007669"/>
    <property type="project" value="UniProtKB-KW"/>
</dbReference>
<evidence type="ECO:0000256" key="3">
    <source>
        <dbReference type="ARBA" id="ARBA00022796"/>
    </source>
</evidence>
<dbReference type="STRING" id="109895.A0A507DXT1"/>
<evidence type="ECO:0000256" key="1">
    <source>
        <dbReference type="ARBA" id="ARBA00022448"/>
    </source>
</evidence>
<accession>A0A507DXT1</accession>
<comment type="caution">
    <text evidence="9">The sequence shown here is derived from an EMBL/GenBank/DDBJ whole genome shotgun (WGS) entry which is preliminary data.</text>
</comment>
<evidence type="ECO:0000256" key="2">
    <source>
        <dbReference type="ARBA" id="ARBA00022723"/>
    </source>
</evidence>
<organism evidence="9 10">
    <name type="scientific">Powellomyces hirtus</name>
    <dbReference type="NCBI Taxonomy" id="109895"/>
    <lineage>
        <taxon>Eukaryota</taxon>
        <taxon>Fungi</taxon>
        <taxon>Fungi incertae sedis</taxon>
        <taxon>Chytridiomycota</taxon>
        <taxon>Chytridiomycota incertae sedis</taxon>
        <taxon>Chytridiomycetes</taxon>
        <taxon>Spizellomycetales</taxon>
        <taxon>Powellomycetaceae</taxon>
        <taxon>Powellomyces</taxon>
    </lineage>
</organism>
<comment type="similarity">
    <text evidence="7">Belongs to the ATX1 family.</text>
</comment>
<dbReference type="GO" id="GO:0006825">
    <property type="term" value="P:copper ion transport"/>
    <property type="evidence" value="ECO:0007669"/>
    <property type="project" value="UniProtKB-KW"/>
</dbReference>
<keyword evidence="6" id="KW-0143">Chaperone</keyword>
<evidence type="ECO:0000256" key="4">
    <source>
        <dbReference type="ARBA" id="ARBA00023008"/>
    </source>
</evidence>
<dbReference type="Proteomes" id="UP000318582">
    <property type="component" value="Unassembled WGS sequence"/>
</dbReference>
<dbReference type="InterPro" id="IPR036163">
    <property type="entry name" value="HMA_dom_sf"/>
</dbReference>
<dbReference type="InterPro" id="IPR006121">
    <property type="entry name" value="HMA_dom"/>
</dbReference>
<dbReference type="SUPFAM" id="SSF55008">
    <property type="entry name" value="HMA, heavy metal-associated domain"/>
    <property type="match status" value="1"/>
</dbReference>
<evidence type="ECO:0000256" key="5">
    <source>
        <dbReference type="ARBA" id="ARBA00023065"/>
    </source>
</evidence>
<keyword evidence="3" id="KW-0187">Copper transport</keyword>
<dbReference type="AlphaFoldDB" id="A0A507DXT1"/>
<dbReference type="PROSITE" id="PS50846">
    <property type="entry name" value="HMA_2"/>
    <property type="match status" value="1"/>
</dbReference>
<name>A0A507DXT1_9FUNG</name>
<protein>
    <recommendedName>
        <fullName evidence="8">HMA domain-containing protein</fullName>
    </recommendedName>
</protein>
<keyword evidence="5" id="KW-0406">Ion transport</keyword>
<evidence type="ECO:0000256" key="7">
    <source>
        <dbReference type="ARBA" id="ARBA00038171"/>
    </source>
</evidence>
<dbReference type="EMBL" id="QEAQ01000090">
    <property type="protein sequence ID" value="TPX55945.1"/>
    <property type="molecule type" value="Genomic_DNA"/>
</dbReference>
<proteinExistence type="inferred from homology"/>
<keyword evidence="10" id="KW-1185">Reference proteome</keyword>
<evidence type="ECO:0000259" key="8">
    <source>
        <dbReference type="PROSITE" id="PS50846"/>
    </source>
</evidence>
<keyword evidence="1" id="KW-0813">Transport</keyword>
<dbReference type="GO" id="GO:0016531">
    <property type="term" value="F:copper chaperone activity"/>
    <property type="evidence" value="ECO:0007669"/>
    <property type="project" value="TreeGrafter"/>
</dbReference>
<dbReference type="InterPro" id="IPR051881">
    <property type="entry name" value="Copper_transport_ATOX1-like"/>
</dbReference>
<feature type="domain" description="HMA" evidence="8">
    <location>
        <begin position="1"/>
        <end position="56"/>
    </location>
</feature>
<dbReference type="Gene3D" id="3.30.70.100">
    <property type="match status" value="1"/>
</dbReference>
<dbReference type="GO" id="GO:0005829">
    <property type="term" value="C:cytosol"/>
    <property type="evidence" value="ECO:0007669"/>
    <property type="project" value="TreeGrafter"/>
</dbReference>
<sequence>MSCGGCSGAVTRILSKTDGVSSFDVSLETQTVTVKTSTLSQEAVFEAIKKAGKPTEIIA</sequence>
<dbReference type="PANTHER" id="PTHR46365:SF1">
    <property type="entry name" value="COPPER TRANSPORT PROTEIN ATOX1"/>
    <property type="match status" value="1"/>
</dbReference>
<reference evidence="9 10" key="1">
    <citation type="journal article" date="2019" name="Sci. Rep.">
        <title>Comparative genomics of chytrid fungi reveal insights into the obligate biotrophic and pathogenic lifestyle of Synchytrium endobioticum.</title>
        <authorList>
            <person name="van de Vossenberg B.T.L.H."/>
            <person name="Warris S."/>
            <person name="Nguyen H.D.T."/>
            <person name="van Gent-Pelzer M.P.E."/>
            <person name="Joly D.L."/>
            <person name="van de Geest H.C."/>
            <person name="Bonants P.J.M."/>
            <person name="Smith D.S."/>
            <person name="Levesque C.A."/>
            <person name="van der Lee T.A.J."/>
        </authorList>
    </citation>
    <scope>NUCLEOTIDE SEQUENCE [LARGE SCALE GENOMIC DNA]</scope>
    <source>
        <strain evidence="9 10">CBS 809.83</strain>
    </source>
</reference>
<dbReference type="CDD" id="cd00371">
    <property type="entry name" value="HMA"/>
    <property type="match status" value="1"/>
</dbReference>
<keyword evidence="2" id="KW-0479">Metal-binding</keyword>